<keyword evidence="4" id="KW-1133">Transmembrane helix</keyword>
<evidence type="ECO:0008006" key="7">
    <source>
        <dbReference type="Google" id="ProtNLM"/>
    </source>
</evidence>
<evidence type="ECO:0000313" key="5">
    <source>
        <dbReference type="EMBL" id="TLS40741.1"/>
    </source>
</evidence>
<gene>
    <name evidence="5" type="ORF">FE633_39815</name>
</gene>
<feature type="region of interest" description="Disordered" evidence="3">
    <location>
        <begin position="103"/>
        <end position="144"/>
    </location>
</feature>
<feature type="compositionally biased region" description="Polar residues" evidence="3">
    <location>
        <begin position="218"/>
        <end position="229"/>
    </location>
</feature>
<comment type="caution">
    <text evidence="5">The sequence shown here is derived from an EMBL/GenBank/DDBJ whole genome shotgun (WGS) entry which is preliminary data.</text>
</comment>
<keyword evidence="4" id="KW-0812">Transmembrane</keyword>
<reference evidence="5 6" key="1">
    <citation type="submission" date="2019-05" db="EMBL/GenBank/DDBJ databases">
        <title>Streptomyces sp. NEAU-C151, a novel actinomycete isolated from soil.</title>
        <authorList>
            <person name="Han L."/>
            <person name="Jiang H."/>
        </authorList>
    </citation>
    <scope>NUCLEOTIDE SEQUENCE [LARGE SCALE GENOMIC DNA]</scope>
    <source>
        <strain evidence="5 6">NEAU-C151</strain>
    </source>
</reference>
<name>A0A5R9FC81_9ACTN</name>
<keyword evidence="6" id="KW-1185">Reference proteome</keyword>
<evidence type="ECO:0000256" key="4">
    <source>
        <dbReference type="SAM" id="Phobius"/>
    </source>
</evidence>
<feature type="transmembrane region" description="Helical" evidence="4">
    <location>
        <begin position="147"/>
        <end position="167"/>
    </location>
</feature>
<dbReference type="Gene3D" id="1.10.10.1320">
    <property type="entry name" value="Anti-sigma factor, zinc-finger domain"/>
    <property type="match status" value="1"/>
</dbReference>
<protein>
    <recommendedName>
        <fullName evidence="7">Zf-HC2 domain-containing protein</fullName>
    </recommendedName>
</protein>
<proteinExistence type="predicted"/>
<evidence type="ECO:0000256" key="3">
    <source>
        <dbReference type="SAM" id="MobiDB-lite"/>
    </source>
</evidence>
<dbReference type="Proteomes" id="UP000305906">
    <property type="component" value="Unassembled WGS sequence"/>
</dbReference>
<evidence type="ECO:0000313" key="6">
    <source>
        <dbReference type="Proteomes" id="UP000305906"/>
    </source>
</evidence>
<dbReference type="EMBL" id="VBZC01000070">
    <property type="protein sequence ID" value="TLS40741.1"/>
    <property type="molecule type" value="Genomic_DNA"/>
</dbReference>
<dbReference type="InterPro" id="IPR041916">
    <property type="entry name" value="Anti_sigma_zinc_sf"/>
</dbReference>
<sequence length="306" mass="31888">MTSTTDTAGHPEVTEISDLTEGLLPPSRTEDVRRHLDDCALCADVYASLEEIRGMLGTLPGPVRMPDDVAGRIDAALAAEALLSATTHDAGATDVPAVITVARPLSEDSDGPPVSRETSTAADRPAERPRASTGPGRPNRMRRRRRGTVILGAMFTAAALGISGLLLQSLNDDPSGDTAGRNHTDSVNTFSKGKLEGQVADLLAKSTDRENGNRNWGPATSSDGPSTLKETGAPVPECIQRGIGRNEAALAAKKGTYDGTSALLVVLPDASDETRVTAYIVDSSCVGKSSAAAAGKVLLKQSYTRD</sequence>
<dbReference type="AlphaFoldDB" id="A0A5R9FC81"/>
<organism evidence="5 6">
    <name type="scientific">Streptomyces montanus</name>
    <dbReference type="NCBI Taxonomy" id="2580423"/>
    <lineage>
        <taxon>Bacteria</taxon>
        <taxon>Bacillati</taxon>
        <taxon>Actinomycetota</taxon>
        <taxon>Actinomycetes</taxon>
        <taxon>Kitasatosporales</taxon>
        <taxon>Streptomycetaceae</taxon>
        <taxon>Streptomyces</taxon>
    </lineage>
</organism>
<feature type="region of interest" description="Disordered" evidence="3">
    <location>
        <begin position="1"/>
        <end position="25"/>
    </location>
</feature>
<keyword evidence="2" id="KW-0804">Transcription</keyword>
<dbReference type="RefSeq" id="WP_138050051.1">
    <property type="nucleotide sequence ID" value="NZ_VBZC01000070.1"/>
</dbReference>
<evidence type="ECO:0000256" key="1">
    <source>
        <dbReference type="ARBA" id="ARBA00023015"/>
    </source>
</evidence>
<keyword evidence="4" id="KW-0472">Membrane</keyword>
<accession>A0A5R9FC81</accession>
<evidence type="ECO:0000256" key="2">
    <source>
        <dbReference type="ARBA" id="ARBA00023163"/>
    </source>
</evidence>
<feature type="region of interest" description="Disordered" evidence="3">
    <location>
        <begin position="208"/>
        <end position="231"/>
    </location>
</feature>
<keyword evidence="1" id="KW-0805">Transcription regulation</keyword>